<feature type="transmembrane region" description="Helical" evidence="6">
    <location>
        <begin position="150"/>
        <end position="175"/>
    </location>
</feature>
<feature type="transmembrane region" description="Helical" evidence="6">
    <location>
        <begin position="121"/>
        <end position="138"/>
    </location>
</feature>
<dbReference type="GO" id="GO:0005886">
    <property type="term" value="C:plasma membrane"/>
    <property type="evidence" value="ECO:0007669"/>
    <property type="project" value="TreeGrafter"/>
</dbReference>
<dbReference type="PANTHER" id="PTHR19444:SF13">
    <property type="entry name" value="PROTEIN UNC-93 HOMOLOG A"/>
    <property type="match status" value="1"/>
</dbReference>
<dbReference type="SUPFAM" id="SSF103473">
    <property type="entry name" value="MFS general substrate transporter"/>
    <property type="match status" value="1"/>
</dbReference>
<keyword evidence="7" id="KW-1185">Reference proteome</keyword>
<evidence type="ECO:0000313" key="8">
    <source>
        <dbReference type="RefSeq" id="XP_015043155.2"/>
    </source>
</evidence>
<dbReference type="PANTHER" id="PTHR19444">
    <property type="entry name" value="UNC-93 RELATED"/>
    <property type="match status" value="1"/>
</dbReference>
<dbReference type="GO" id="GO:0055120">
    <property type="term" value="C:striated muscle dense body"/>
    <property type="evidence" value="ECO:0007669"/>
    <property type="project" value="TreeGrafter"/>
</dbReference>
<dbReference type="InterPro" id="IPR051951">
    <property type="entry name" value="UNC-93_regulatory"/>
</dbReference>
<dbReference type="KEGG" id="dpo:26533538"/>
<feature type="transmembrane region" description="Helical" evidence="6">
    <location>
        <begin position="59"/>
        <end position="76"/>
    </location>
</feature>
<feature type="transmembrane region" description="Helical" evidence="6">
    <location>
        <begin position="91"/>
        <end position="114"/>
    </location>
</feature>
<dbReference type="RefSeq" id="XP_015043155.2">
    <property type="nucleotide sequence ID" value="XM_015187669.2"/>
</dbReference>
<dbReference type="AlphaFoldDB" id="A0A6I8VL09"/>
<evidence type="ECO:0000256" key="4">
    <source>
        <dbReference type="ARBA" id="ARBA00022989"/>
    </source>
</evidence>
<evidence type="ECO:0000256" key="2">
    <source>
        <dbReference type="ARBA" id="ARBA00009172"/>
    </source>
</evidence>
<evidence type="ECO:0000313" key="7">
    <source>
        <dbReference type="Proteomes" id="UP000001819"/>
    </source>
</evidence>
<dbReference type="Proteomes" id="UP000001819">
    <property type="component" value="Chromosome X"/>
</dbReference>
<name>A0A6I8VL09_DROPS</name>
<dbReference type="GO" id="GO:0006937">
    <property type="term" value="P:regulation of muscle contraction"/>
    <property type="evidence" value="ECO:0007669"/>
    <property type="project" value="TreeGrafter"/>
</dbReference>
<evidence type="ECO:0000256" key="6">
    <source>
        <dbReference type="SAM" id="Phobius"/>
    </source>
</evidence>
<accession>A0A6I8VL09</accession>
<dbReference type="Pfam" id="PF05978">
    <property type="entry name" value="UNC-93"/>
    <property type="match status" value="1"/>
</dbReference>
<feature type="transmembrane region" description="Helical" evidence="6">
    <location>
        <begin position="187"/>
        <end position="205"/>
    </location>
</feature>
<dbReference type="Bgee" id="FBgn0272525">
    <property type="expression patterns" value="Expressed in male reproductive system and 2 other cell types or tissues"/>
</dbReference>
<dbReference type="GO" id="GO:0043266">
    <property type="term" value="P:regulation of potassium ion transport"/>
    <property type="evidence" value="ECO:0007669"/>
    <property type="project" value="TreeGrafter"/>
</dbReference>
<sequence>MLIMIYVPCLVIAVVLVVFFLDPLTRYGEGRKGSHSKNSTVLRNMLATFRQMKRTNQQMLIPLTVFIGLEQAWIAAEYTQGFVACALGVNMIGYVMITWGVMDSLACAFFGIAMKYIGRSMIIFIGASLNVIIMGFKLHYRPVPDHPVVFYALAGVWGISDAAWVTQIQAFYGLLFRRHKEAAFSNYRLFESVGFVLGFIYSSLLCIQSKLYIMLLILTLGLIGFLAVEVLYQNKVSVFPGVVGFGCGGAAQL</sequence>
<comment type="similarity">
    <text evidence="2">Belongs to the unc-93 family.</text>
</comment>
<feature type="transmembrane region" description="Helical" evidence="6">
    <location>
        <begin position="5"/>
        <end position="24"/>
    </location>
</feature>
<dbReference type="InterPro" id="IPR036259">
    <property type="entry name" value="MFS_trans_sf"/>
</dbReference>
<dbReference type="InterPro" id="IPR010291">
    <property type="entry name" value="Ion_channel_UNC-93"/>
</dbReference>
<keyword evidence="5 6" id="KW-0472">Membrane</keyword>
<comment type="subcellular location">
    <subcellularLocation>
        <location evidence="1">Membrane</location>
        <topology evidence="1">Multi-pass membrane protein</topology>
    </subcellularLocation>
</comment>
<dbReference type="InParanoid" id="A0A6I8VL09"/>
<gene>
    <name evidence="8" type="primary">LOC26533538</name>
</gene>
<reference evidence="8" key="1">
    <citation type="submission" date="2025-08" db="UniProtKB">
        <authorList>
            <consortium name="RefSeq"/>
        </authorList>
    </citation>
    <scope>IDENTIFICATION</scope>
    <source>
        <strain evidence="8">MV-25-SWS-2005</strain>
        <tissue evidence="8">Whole body</tissue>
    </source>
</reference>
<dbReference type="GO" id="GO:0015459">
    <property type="term" value="F:potassium channel regulator activity"/>
    <property type="evidence" value="ECO:0007669"/>
    <property type="project" value="TreeGrafter"/>
</dbReference>
<evidence type="ECO:0000256" key="1">
    <source>
        <dbReference type="ARBA" id="ARBA00004141"/>
    </source>
</evidence>
<dbReference type="ExpressionAtlas" id="A0A6I8VL09">
    <property type="expression patterns" value="baseline"/>
</dbReference>
<evidence type="ECO:0000256" key="5">
    <source>
        <dbReference type="ARBA" id="ARBA00023136"/>
    </source>
</evidence>
<protein>
    <submittedName>
        <fullName evidence="8">UNC93-like protein</fullName>
    </submittedName>
</protein>
<feature type="transmembrane region" description="Helical" evidence="6">
    <location>
        <begin position="211"/>
        <end position="232"/>
    </location>
</feature>
<proteinExistence type="inferred from homology"/>
<evidence type="ECO:0000256" key="3">
    <source>
        <dbReference type="ARBA" id="ARBA00022692"/>
    </source>
</evidence>
<organism evidence="7 8">
    <name type="scientific">Drosophila pseudoobscura pseudoobscura</name>
    <name type="common">Fruit fly</name>
    <dbReference type="NCBI Taxonomy" id="46245"/>
    <lineage>
        <taxon>Eukaryota</taxon>
        <taxon>Metazoa</taxon>
        <taxon>Ecdysozoa</taxon>
        <taxon>Arthropoda</taxon>
        <taxon>Hexapoda</taxon>
        <taxon>Insecta</taxon>
        <taxon>Pterygota</taxon>
        <taxon>Neoptera</taxon>
        <taxon>Endopterygota</taxon>
        <taxon>Diptera</taxon>
        <taxon>Brachycera</taxon>
        <taxon>Muscomorpha</taxon>
        <taxon>Ephydroidea</taxon>
        <taxon>Drosophilidae</taxon>
        <taxon>Drosophila</taxon>
        <taxon>Sophophora</taxon>
    </lineage>
</organism>
<keyword evidence="4 6" id="KW-1133">Transmembrane helix</keyword>
<keyword evidence="3 6" id="KW-0812">Transmembrane</keyword>